<dbReference type="OrthoDB" id="4405280at2759"/>
<dbReference type="AlphaFoldDB" id="A0A9P0M1L6"/>
<feature type="region of interest" description="Disordered" evidence="1">
    <location>
        <begin position="1"/>
        <end position="75"/>
    </location>
</feature>
<reference evidence="2" key="1">
    <citation type="submission" date="2022-03" db="EMBL/GenBank/DDBJ databases">
        <authorList>
            <person name="Sayadi A."/>
        </authorList>
    </citation>
    <scope>NUCLEOTIDE SEQUENCE</scope>
</reference>
<keyword evidence="3" id="KW-1185">Reference proteome</keyword>
<feature type="compositionally biased region" description="Polar residues" evidence="1">
    <location>
        <begin position="36"/>
        <end position="53"/>
    </location>
</feature>
<comment type="caution">
    <text evidence="2">The sequence shown here is derived from an EMBL/GenBank/DDBJ whole genome shotgun (WGS) entry which is preliminary data.</text>
</comment>
<sequence length="75" mass="7793">MSSTTDQIQSAHRPKLASTKNAPTLAVSPRAASTPCAEQTPTTELDVTAQTASEAIPWSDANDLNAPRTTIALTA</sequence>
<protein>
    <submittedName>
        <fullName evidence="2">Uncharacterized protein</fullName>
    </submittedName>
</protein>
<dbReference type="EMBL" id="CAKOFQ010007522">
    <property type="protein sequence ID" value="CAH2002980.1"/>
    <property type="molecule type" value="Genomic_DNA"/>
</dbReference>
<gene>
    <name evidence="2" type="ORF">ACAOBT_LOCUS27094</name>
</gene>
<organism evidence="2 3">
    <name type="scientific">Acanthoscelides obtectus</name>
    <name type="common">Bean weevil</name>
    <name type="synonym">Bruchus obtectus</name>
    <dbReference type="NCBI Taxonomy" id="200917"/>
    <lineage>
        <taxon>Eukaryota</taxon>
        <taxon>Metazoa</taxon>
        <taxon>Ecdysozoa</taxon>
        <taxon>Arthropoda</taxon>
        <taxon>Hexapoda</taxon>
        <taxon>Insecta</taxon>
        <taxon>Pterygota</taxon>
        <taxon>Neoptera</taxon>
        <taxon>Endopterygota</taxon>
        <taxon>Coleoptera</taxon>
        <taxon>Polyphaga</taxon>
        <taxon>Cucujiformia</taxon>
        <taxon>Chrysomeloidea</taxon>
        <taxon>Chrysomelidae</taxon>
        <taxon>Bruchinae</taxon>
        <taxon>Bruchini</taxon>
        <taxon>Acanthoscelides</taxon>
    </lineage>
</organism>
<name>A0A9P0M1L6_ACAOB</name>
<evidence type="ECO:0000313" key="2">
    <source>
        <dbReference type="EMBL" id="CAH2002980.1"/>
    </source>
</evidence>
<feature type="compositionally biased region" description="Polar residues" evidence="1">
    <location>
        <begin position="1"/>
        <end position="10"/>
    </location>
</feature>
<dbReference type="Proteomes" id="UP001152888">
    <property type="component" value="Unassembled WGS sequence"/>
</dbReference>
<accession>A0A9P0M1L6</accession>
<proteinExistence type="predicted"/>
<evidence type="ECO:0000313" key="3">
    <source>
        <dbReference type="Proteomes" id="UP001152888"/>
    </source>
</evidence>
<evidence type="ECO:0000256" key="1">
    <source>
        <dbReference type="SAM" id="MobiDB-lite"/>
    </source>
</evidence>